<dbReference type="AlphaFoldDB" id="A0A6A8GKI0"/>
<proteinExistence type="predicted"/>
<dbReference type="Proteomes" id="UP000439022">
    <property type="component" value="Unassembled WGS sequence"/>
</dbReference>
<name>A0A6A8GKI0_9EURY</name>
<evidence type="ECO:0000313" key="8">
    <source>
        <dbReference type="Proteomes" id="UP000439022"/>
    </source>
</evidence>
<keyword evidence="8" id="KW-1185">Reference proteome</keyword>
<dbReference type="EMBL" id="WKJO01000002">
    <property type="protein sequence ID" value="MRX23526.1"/>
    <property type="molecule type" value="Genomic_DNA"/>
</dbReference>
<evidence type="ECO:0000256" key="1">
    <source>
        <dbReference type="ARBA" id="ARBA00004651"/>
    </source>
</evidence>
<keyword evidence="2" id="KW-1003">Cell membrane</keyword>
<keyword evidence="5 6" id="KW-0472">Membrane</keyword>
<protein>
    <recommendedName>
        <fullName evidence="9">Cation transporter</fullName>
    </recommendedName>
</protein>
<evidence type="ECO:0000256" key="5">
    <source>
        <dbReference type="ARBA" id="ARBA00023136"/>
    </source>
</evidence>
<keyword evidence="3 6" id="KW-0812">Transmembrane</keyword>
<gene>
    <name evidence="7" type="ORF">GJR96_16385</name>
</gene>
<dbReference type="PANTHER" id="PTHR34584">
    <property type="entry name" value="NA(+)/H(+) ANTIPORTER SUBUNIT E1"/>
    <property type="match status" value="1"/>
</dbReference>
<sequence>MATSLVAFTFYIFLGDPTDWFDIVTGAVSAVVVALVLGRVVFEHPPTVRTVGTLARAMVFLPYLLFAVVRANLSLAVVLLDPRLPIDPSVVRIPAPDGRLATALLANSITLTPGTLTIDVDGDDIVVHTLTDATREELLAGGLARAVGFVVGHSPVESAEAVFDDSASRGEERTR</sequence>
<dbReference type="Pfam" id="PF01899">
    <property type="entry name" value="MNHE"/>
    <property type="match status" value="1"/>
</dbReference>
<comment type="subcellular location">
    <subcellularLocation>
        <location evidence="1">Cell membrane</location>
        <topology evidence="1">Multi-pass membrane protein</topology>
    </subcellularLocation>
</comment>
<evidence type="ECO:0008006" key="9">
    <source>
        <dbReference type="Google" id="ProtNLM"/>
    </source>
</evidence>
<accession>A0A6A8GKI0</accession>
<keyword evidence="4 6" id="KW-1133">Transmembrane helix</keyword>
<evidence type="ECO:0000256" key="2">
    <source>
        <dbReference type="ARBA" id="ARBA00022475"/>
    </source>
</evidence>
<dbReference type="GO" id="GO:0008324">
    <property type="term" value="F:monoatomic cation transmembrane transporter activity"/>
    <property type="evidence" value="ECO:0007669"/>
    <property type="project" value="InterPro"/>
</dbReference>
<reference evidence="7 8" key="1">
    <citation type="submission" date="2019-11" db="EMBL/GenBank/DDBJ databases">
        <title>Whole genome sequence of Haloferax sp. MBLA0076.</title>
        <authorList>
            <person name="Seo M.-J."/>
            <person name="Cho E.-S."/>
        </authorList>
    </citation>
    <scope>NUCLEOTIDE SEQUENCE [LARGE SCALE GENOMIC DNA]</scope>
    <source>
        <strain evidence="7 8">MBLA0076</strain>
    </source>
</reference>
<evidence type="ECO:0000256" key="3">
    <source>
        <dbReference type="ARBA" id="ARBA00022692"/>
    </source>
</evidence>
<dbReference type="InterPro" id="IPR002758">
    <property type="entry name" value="Cation_antiport_E"/>
</dbReference>
<evidence type="ECO:0000256" key="4">
    <source>
        <dbReference type="ARBA" id="ARBA00022989"/>
    </source>
</evidence>
<feature type="transmembrane region" description="Helical" evidence="6">
    <location>
        <begin position="54"/>
        <end position="80"/>
    </location>
</feature>
<comment type="caution">
    <text evidence="7">The sequence shown here is derived from an EMBL/GenBank/DDBJ whole genome shotgun (WGS) entry which is preliminary data.</text>
</comment>
<evidence type="ECO:0000313" key="7">
    <source>
        <dbReference type="EMBL" id="MRX23526.1"/>
    </source>
</evidence>
<organism evidence="7 8">
    <name type="scientific">Haloferax litoreum</name>
    <dbReference type="NCBI Taxonomy" id="2666140"/>
    <lineage>
        <taxon>Archaea</taxon>
        <taxon>Methanobacteriati</taxon>
        <taxon>Methanobacteriota</taxon>
        <taxon>Stenosarchaea group</taxon>
        <taxon>Halobacteria</taxon>
        <taxon>Halobacteriales</taxon>
        <taxon>Haloferacaceae</taxon>
        <taxon>Haloferax</taxon>
    </lineage>
</organism>
<evidence type="ECO:0000256" key="6">
    <source>
        <dbReference type="SAM" id="Phobius"/>
    </source>
</evidence>
<dbReference type="GO" id="GO:0005886">
    <property type="term" value="C:plasma membrane"/>
    <property type="evidence" value="ECO:0007669"/>
    <property type="project" value="UniProtKB-SubCell"/>
</dbReference>
<dbReference type="PANTHER" id="PTHR34584:SF1">
    <property type="entry name" value="NA(+)_H(+) ANTIPORTER SUBUNIT E1"/>
    <property type="match status" value="1"/>
</dbReference>
<feature type="transmembrane region" description="Helical" evidence="6">
    <location>
        <begin position="20"/>
        <end position="42"/>
    </location>
</feature>